<dbReference type="AlphaFoldDB" id="Q23455"/>
<dbReference type="STRING" id="6239.ZK287.3.1"/>
<dbReference type="InParanoid" id="Q23455"/>
<dbReference type="GeneID" id="191281"/>
<keyword evidence="3" id="KW-1185">Reference proteome</keyword>
<gene>
    <name evidence="2 4" type="primary">ctdh-1</name>
    <name evidence="2" type="ORF">CELE_ZK287.3</name>
    <name evidence="4" type="ORF">ZK287.3</name>
</gene>
<proteinExistence type="predicted"/>
<dbReference type="HOGENOM" id="CLU_2361712_0_0_1"/>
<dbReference type="KEGG" id="cel:CELE_ZK287.3"/>
<dbReference type="Bgee" id="WBGene00013964">
    <property type="expression patterns" value="Expressed in larva and 3 other cell types or tissues"/>
</dbReference>
<feature type="signal peptide" evidence="1">
    <location>
        <begin position="1"/>
        <end position="23"/>
    </location>
</feature>
<accession>Q23455</accession>
<evidence type="ECO:0000313" key="4">
    <source>
        <dbReference type="WormBase" id="ZK287.3"/>
    </source>
</evidence>
<sequence>MSCSSSSMLFLVLIATTVLIAESRVFYNRFDGGLSSDRFMEQKRDGAEASYDYDANQVIRNTMKRNRQCLLNAGLSQGCDFSDLLHAQTQARKFMSFAGPGK</sequence>
<organism evidence="2 3">
    <name type="scientific">Caenorhabditis elegans</name>
    <dbReference type="NCBI Taxonomy" id="6239"/>
    <lineage>
        <taxon>Eukaryota</taxon>
        <taxon>Metazoa</taxon>
        <taxon>Ecdysozoa</taxon>
        <taxon>Nematoda</taxon>
        <taxon>Chromadorea</taxon>
        <taxon>Rhabditida</taxon>
        <taxon>Rhabditina</taxon>
        <taxon>Rhabditomorpha</taxon>
        <taxon>Rhabditoidea</taxon>
        <taxon>Rhabditidae</taxon>
        <taxon>Peloderinae</taxon>
        <taxon>Caenorhabditis</taxon>
    </lineage>
</organism>
<dbReference type="eggNOG" id="ENOG502RJVN">
    <property type="taxonomic scope" value="Eukaryota"/>
</dbReference>
<dbReference type="AGR" id="WB:WBGene00013964"/>
<name>Q23455_CAEEL</name>
<protein>
    <submittedName>
        <fullName evidence="2">CalciTonin/Diuretic Hormone 31</fullName>
    </submittedName>
</protein>
<feature type="chain" id="PRO_5005693841" evidence="1">
    <location>
        <begin position="24"/>
        <end position="102"/>
    </location>
</feature>
<dbReference type="PaxDb" id="6239-ZK287.3"/>
<dbReference type="WormBase" id="ZK287.3">
    <property type="protein sequence ID" value="CE06612"/>
    <property type="gene ID" value="WBGene00013964"/>
    <property type="gene designation" value="ctdh-1"/>
</dbReference>
<reference evidence="2 3" key="1">
    <citation type="journal article" date="1998" name="Science">
        <title>Genome sequence of the nematode C. elegans: a platform for investigating biology.</title>
        <authorList>
            <consortium name="The C. elegans sequencing consortium"/>
            <person name="Sulson J.E."/>
            <person name="Waterston R."/>
        </authorList>
    </citation>
    <scope>NUCLEOTIDE SEQUENCE [LARGE SCALE GENOMIC DNA]</scope>
    <source>
        <strain evidence="2 3">Bristol N2</strain>
    </source>
</reference>
<dbReference type="RefSeq" id="NP_505494.1">
    <property type="nucleotide sequence ID" value="NM_073093.6"/>
</dbReference>
<keyword evidence="1" id="KW-0732">Signal</keyword>
<dbReference type="OMA" id="TQARKFM"/>
<dbReference type="CTD" id="191281"/>
<evidence type="ECO:0000313" key="3">
    <source>
        <dbReference type="Proteomes" id="UP000001940"/>
    </source>
</evidence>
<dbReference type="PIR" id="T27821">
    <property type="entry name" value="T27821"/>
</dbReference>
<dbReference type="FunCoup" id="Q23455">
    <property type="interactions" value="413"/>
</dbReference>
<evidence type="ECO:0000256" key="1">
    <source>
        <dbReference type="SAM" id="SignalP"/>
    </source>
</evidence>
<dbReference type="EMBL" id="BX284605">
    <property type="protein sequence ID" value="CAA94799.1"/>
    <property type="molecule type" value="Genomic_DNA"/>
</dbReference>
<dbReference type="OrthoDB" id="5809253at2759"/>
<dbReference type="Proteomes" id="UP000001940">
    <property type="component" value="Chromosome V"/>
</dbReference>
<dbReference type="UCSC" id="ZK287.3">
    <property type="organism name" value="c. elegans"/>
</dbReference>
<evidence type="ECO:0000313" key="2">
    <source>
        <dbReference type="EMBL" id="CAA94799.1"/>
    </source>
</evidence>